<dbReference type="SMART" id="SM00065">
    <property type="entry name" value="GAF"/>
    <property type="match status" value="1"/>
</dbReference>
<dbReference type="InterPro" id="IPR036890">
    <property type="entry name" value="HATPase_C_sf"/>
</dbReference>
<feature type="transmembrane region" description="Helical" evidence="10">
    <location>
        <begin position="12"/>
        <end position="35"/>
    </location>
</feature>
<dbReference type="InterPro" id="IPR003661">
    <property type="entry name" value="HisK_dim/P_dom"/>
</dbReference>
<keyword evidence="5" id="KW-0808">Transferase</keyword>
<dbReference type="PANTHER" id="PTHR43711">
    <property type="entry name" value="TWO-COMPONENT HISTIDINE KINASE"/>
    <property type="match status" value="1"/>
</dbReference>
<accession>A0A328VEH5</accession>
<feature type="region of interest" description="Disordered" evidence="9">
    <location>
        <begin position="94"/>
        <end position="113"/>
    </location>
</feature>
<dbReference type="GO" id="GO:0000155">
    <property type="term" value="F:phosphorelay sensor kinase activity"/>
    <property type="evidence" value="ECO:0007669"/>
    <property type="project" value="InterPro"/>
</dbReference>
<dbReference type="Pfam" id="PF02518">
    <property type="entry name" value="HATPase_c"/>
    <property type="match status" value="1"/>
</dbReference>
<keyword evidence="13" id="KW-1185">Reference proteome</keyword>
<dbReference type="PROSITE" id="PS50109">
    <property type="entry name" value="HIS_KIN"/>
    <property type="match status" value="1"/>
</dbReference>
<evidence type="ECO:0000256" key="6">
    <source>
        <dbReference type="ARBA" id="ARBA00022777"/>
    </source>
</evidence>
<comment type="similarity">
    <text evidence="2">In the N-terminal section; belongs to the phytochrome family.</text>
</comment>
<dbReference type="FunFam" id="3.30.565.10:FF:000010">
    <property type="entry name" value="Sensor histidine kinase RcsC"/>
    <property type="match status" value="1"/>
</dbReference>
<dbReference type="PRINTS" id="PR00344">
    <property type="entry name" value="BCTRLSENSOR"/>
</dbReference>
<dbReference type="InterPro" id="IPR036097">
    <property type="entry name" value="HisK_dim/P_sf"/>
</dbReference>
<evidence type="ECO:0000256" key="3">
    <source>
        <dbReference type="ARBA" id="ARBA00012438"/>
    </source>
</evidence>
<evidence type="ECO:0000256" key="10">
    <source>
        <dbReference type="SAM" id="Phobius"/>
    </source>
</evidence>
<name>A0A328VEH5_9CHLR</name>
<evidence type="ECO:0000256" key="2">
    <source>
        <dbReference type="ARBA" id="ARBA00006402"/>
    </source>
</evidence>
<dbReference type="SMART" id="SM00387">
    <property type="entry name" value="HATPase_c"/>
    <property type="match status" value="1"/>
</dbReference>
<feature type="domain" description="Histidine kinase" evidence="11">
    <location>
        <begin position="397"/>
        <end position="618"/>
    </location>
</feature>
<feature type="compositionally biased region" description="Low complexity" evidence="9">
    <location>
        <begin position="101"/>
        <end position="113"/>
    </location>
</feature>
<dbReference type="InterPro" id="IPR003594">
    <property type="entry name" value="HATPase_dom"/>
</dbReference>
<dbReference type="SUPFAM" id="SSF55781">
    <property type="entry name" value="GAF domain-like"/>
    <property type="match status" value="1"/>
</dbReference>
<sequence>MRAMVHSLGAKLILAAGLICLLCLSLFLALSWPLLSYFSAHQTAFPHVWLALASLLLFTCAPGFLLLSIAVRQLVNRPLSELLSRVEQSLRLPLSLPPRTPSATSSGPPSTLSPGDELGALSQAFQQLASALAHQDAESRLLTRQLSDLLSMSDALISTLNLEHLLAEIVSRLGVIMQVRQVSLLLYGRDQPAPWAVALWSNDPPRTEPLTGETSRQGQVRVYTDPRADITLAATTKMAALPRPMPPAPRRRVIRPPRLQAAVARVEPPHPRIPHEALRELDLLLARMAMQKQKIAYGEDVQAIYQERQERWARLALEAGYGAVIATPLLLQDETIGAIMLYSERPYQLTQRDTFLLSTAAIQAAMAIQDALLFAEVKEKNVALERANQLKSQFLATVTHELRAPLHSIISYGSLLVDGFVEGALTPEQEEHIRFMIRRAEDLSHLVDDMLDLSKIEADRLEVRLEPLAIEGCLREVVDQLRPLAFARDLTLQLELPEELPRVLADSYRLRQVLVNMVSNAIKFTERGGITIRCSLLERYDMLRIAVHDSGIGISPAALEYIFEAFRQADSSTARKFGGTGLGLTIARKLVELQGGEVFVESMPGRGSIFSFVLPLAASPKLQSRS</sequence>
<dbReference type="EC" id="2.7.13.3" evidence="3"/>
<dbReference type="InterPro" id="IPR029016">
    <property type="entry name" value="GAF-like_dom_sf"/>
</dbReference>
<dbReference type="InterPro" id="IPR004358">
    <property type="entry name" value="Sig_transdc_His_kin-like_C"/>
</dbReference>
<dbReference type="PANTHER" id="PTHR43711:SF1">
    <property type="entry name" value="HISTIDINE KINASE 1"/>
    <property type="match status" value="1"/>
</dbReference>
<dbReference type="OrthoDB" id="9805486at2"/>
<keyword evidence="10" id="KW-0472">Membrane</keyword>
<gene>
    <name evidence="12" type="ORF">A4R35_07160</name>
</gene>
<evidence type="ECO:0000259" key="11">
    <source>
        <dbReference type="PROSITE" id="PS50109"/>
    </source>
</evidence>
<dbReference type="InterPro" id="IPR003018">
    <property type="entry name" value="GAF"/>
</dbReference>
<keyword evidence="10" id="KW-1133">Transmembrane helix</keyword>
<organism evidence="12 13">
    <name type="scientific">Thermogemmatispora tikiterensis</name>
    <dbReference type="NCBI Taxonomy" id="1825093"/>
    <lineage>
        <taxon>Bacteria</taxon>
        <taxon>Bacillati</taxon>
        <taxon>Chloroflexota</taxon>
        <taxon>Ktedonobacteria</taxon>
        <taxon>Thermogemmatisporales</taxon>
        <taxon>Thermogemmatisporaceae</taxon>
        <taxon>Thermogemmatispora</taxon>
    </lineage>
</organism>
<evidence type="ECO:0000313" key="12">
    <source>
        <dbReference type="EMBL" id="RAQ95309.1"/>
    </source>
</evidence>
<evidence type="ECO:0000313" key="13">
    <source>
        <dbReference type="Proteomes" id="UP000248706"/>
    </source>
</evidence>
<evidence type="ECO:0000256" key="9">
    <source>
        <dbReference type="SAM" id="MobiDB-lite"/>
    </source>
</evidence>
<dbReference type="InterPro" id="IPR050736">
    <property type="entry name" value="Sensor_HK_Regulatory"/>
</dbReference>
<dbReference type="Pfam" id="PF13492">
    <property type="entry name" value="GAF_3"/>
    <property type="match status" value="1"/>
</dbReference>
<dbReference type="SUPFAM" id="SSF55874">
    <property type="entry name" value="ATPase domain of HSP90 chaperone/DNA topoisomerase II/histidine kinase"/>
    <property type="match status" value="1"/>
</dbReference>
<keyword evidence="10" id="KW-0812">Transmembrane</keyword>
<comment type="catalytic activity">
    <reaction evidence="1">
        <text>ATP + protein L-histidine = ADP + protein N-phospho-L-histidine.</text>
        <dbReference type="EC" id="2.7.13.3"/>
    </reaction>
</comment>
<proteinExistence type="inferred from homology"/>
<dbReference type="Pfam" id="PF00512">
    <property type="entry name" value="HisKA"/>
    <property type="match status" value="1"/>
</dbReference>
<evidence type="ECO:0000256" key="4">
    <source>
        <dbReference type="ARBA" id="ARBA00022553"/>
    </source>
</evidence>
<evidence type="ECO:0000256" key="1">
    <source>
        <dbReference type="ARBA" id="ARBA00000085"/>
    </source>
</evidence>
<evidence type="ECO:0000256" key="7">
    <source>
        <dbReference type="ARBA" id="ARBA00023012"/>
    </source>
</evidence>
<comment type="caution">
    <text evidence="12">The sequence shown here is derived from an EMBL/GenBank/DDBJ whole genome shotgun (WGS) entry which is preliminary data.</text>
</comment>
<dbReference type="Gene3D" id="1.10.287.130">
    <property type="match status" value="1"/>
</dbReference>
<keyword evidence="6" id="KW-0418">Kinase</keyword>
<dbReference type="CDD" id="cd00082">
    <property type="entry name" value="HisKA"/>
    <property type="match status" value="1"/>
</dbReference>
<dbReference type="SMART" id="SM00388">
    <property type="entry name" value="HisKA"/>
    <property type="match status" value="1"/>
</dbReference>
<evidence type="ECO:0000256" key="5">
    <source>
        <dbReference type="ARBA" id="ARBA00022679"/>
    </source>
</evidence>
<dbReference type="EMBL" id="MCIF01000002">
    <property type="protein sequence ID" value="RAQ95309.1"/>
    <property type="molecule type" value="Genomic_DNA"/>
</dbReference>
<dbReference type="Gene3D" id="3.30.450.40">
    <property type="match status" value="2"/>
</dbReference>
<keyword evidence="7" id="KW-0902">Two-component regulatory system</keyword>
<dbReference type="SUPFAM" id="SSF47384">
    <property type="entry name" value="Homodimeric domain of signal transducing histidine kinase"/>
    <property type="match status" value="1"/>
</dbReference>
<reference evidence="12 13" key="1">
    <citation type="submission" date="2016-08" db="EMBL/GenBank/DDBJ databases">
        <title>Analysis of Carbohydrate Active Enzymes in Thermogemmatispora T81 Reveals Carbohydrate Degradation Ability.</title>
        <authorList>
            <person name="Tomazini A."/>
            <person name="Lal S."/>
            <person name="Stott M."/>
            <person name="Henrissat B."/>
            <person name="Polikarpov I."/>
            <person name="Sparling R."/>
            <person name="Levin D.B."/>
        </authorList>
    </citation>
    <scope>NUCLEOTIDE SEQUENCE [LARGE SCALE GENOMIC DNA]</scope>
    <source>
        <strain evidence="12 13">T81</strain>
    </source>
</reference>
<dbReference type="Gene3D" id="3.30.565.10">
    <property type="entry name" value="Histidine kinase-like ATPase, C-terminal domain"/>
    <property type="match status" value="1"/>
</dbReference>
<keyword evidence="4" id="KW-0597">Phosphoprotein</keyword>
<evidence type="ECO:0000256" key="8">
    <source>
        <dbReference type="ARBA" id="ARBA00074306"/>
    </source>
</evidence>
<dbReference type="AlphaFoldDB" id="A0A328VEH5"/>
<protein>
    <recommendedName>
        <fullName evidence="8">Circadian input-output histidine kinase CikA</fullName>
        <ecNumber evidence="3">2.7.13.3</ecNumber>
    </recommendedName>
</protein>
<dbReference type="Proteomes" id="UP000248706">
    <property type="component" value="Unassembled WGS sequence"/>
</dbReference>
<feature type="transmembrane region" description="Helical" evidence="10">
    <location>
        <begin position="47"/>
        <end position="71"/>
    </location>
</feature>
<dbReference type="InterPro" id="IPR005467">
    <property type="entry name" value="His_kinase_dom"/>
</dbReference>
<dbReference type="CDD" id="cd16922">
    <property type="entry name" value="HATPase_EvgS-ArcB-TorS-like"/>
    <property type="match status" value="1"/>
</dbReference>